<accession>A0A975B1B4</accession>
<reference evidence="1" key="1">
    <citation type="submission" date="2019-11" db="EMBL/GenBank/DDBJ databases">
        <authorList>
            <person name="Kojima H."/>
        </authorList>
    </citation>
    <scope>NUCLEOTIDE SEQUENCE</scope>
    <source>
        <strain evidence="1">H1576</strain>
    </source>
</reference>
<name>A0A975B1B4_9BACT</name>
<dbReference type="KEGG" id="saqt:GJV85_09275"/>
<dbReference type="RefSeq" id="WP_207561104.1">
    <property type="nucleotide sequence ID" value="NZ_CP046072.1"/>
</dbReference>
<gene>
    <name evidence="1" type="ORF">GJV85_09275</name>
</gene>
<protein>
    <submittedName>
        <fullName evidence="1">Uncharacterized protein</fullName>
    </submittedName>
</protein>
<organism evidence="1 2">
    <name type="scientific">Sulfurimonas aquatica</name>
    <dbReference type="NCBI Taxonomy" id="2672570"/>
    <lineage>
        <taxon>Bacteria</taxon>
        <taxon>Pseudomonadati</taxon>
        <taxon>Campylobacterota</taxon>
        <taxon>Epsilonproteobacteria</taxon>
        <taxon>Campylobacterales</taxon>
        <taxon>Sulfurimonadaceae</taxon>
        <taxon>Sulfurimonas</taxon>
    </lineage>
</organism>
<reference evidence="1" key="2">
    <citation type="submission" date="2021-04" db="EMBL/GenBank/DDBJ databases">
        <title>Isolation and characterization of a novel species of the genus Sulfurimonas.</title>
        <authorList>
            <person name="Fukui M."/>
        </authorList>
    </citation>
    <scope>NUCLEOTIDE SEQUENCE</scope>
    <source>
        <strain evidence="1">H1576</strain>
    </source>
</reference>
<sequence length="130" mass="14918">MVILKCVDELLTHIKSVEENVIKLSNDSLMNMSTFMEENSLEIDDKLSSAFQYQDIITQQLSATIEAIDSMKSSMNRFTTSYESDESLTEQSMVKLQEKLTDTLEKAKDKNNRFSGKFSQDSSDDEIEFF</sequence>
<evidence type="ECO:0000313" key="1">
    <source>
        <dbReference type="EMBL" id="QSZ42288.1"/>
    </source>
</evidence>
<dbReference type="EMBL" id="CP046072">
    <property type="protein sequence ID" value="QSZ42288.1"/>
    <property type="molecule type" value="Genomic_DNA"/>
</dbReference>
<keyword evidence="2" id="KW-1185">Reference proteome</keyword>
<proteinExistence type="predicted"/>
<evidence type="ECO:0000313" key="2">
    <source>
        <dbReference type="Proteomes" id="UP000671852"/>
    </source>
</evidence>
<dbReference type="Proteomes" id="UP000671852">
    <property type="component" value="Chromosome"/>
</dbReference>
<dbReference type="AlphaFoldDB" id="A0A975B1B4"/>